<protein>
    <submittedName>
        <fullName evidence="2">Uncharacterized protein</fullName>
    </submittedName>
</protein>
<feature type="coiled-coil region" evidence="1">
    <location>
        <begin position="162"/>
        <end position="189"/>
    </location>
</feature>
<gene>
    <name evidence="2" type="ORF">VNI00_000492</name>
</gene>
<sequence>MARKVFTPKEPVEKLPLATRKDLRDNYEAKKVELEEKISEILGVTFKANLNANEIWAYNTDERQSIGGMFYRYVDGFLSCLKRYIENFGDDGKTHFTEAVTQNELQVHVNPLGDKAPTVDCEIKDGAFIILFHHEKLGYNQSYIYDELLKAVEKAPREGLSVRAKKSIQEHYEEEIDDLRDKIAETLAMPNLVIEPSFEENFKALKAAKGDDSSWEEGFGRATFSYIRGLNSQFESQGFKGDDMLQEGIAEVMTAQKIVFLVVSEIKKKYHELVLEDGVLYLRTIPEKWWVNADEAGTGLVDML</sequence>
<keyword evidence="3" id="KW-1185">Reference proteome</keyword>
<reference evidence="2 3" key="1">
    <citation type="submission" date="2024-01" db="EMBL/GenBank/DDBJ databases">
        <title>A draft genome for a cacao thread blight-causing isolate of Paramarasmius palmivorus.</title>
        <authorList>
            <person name="Baruah I.K."/>
            <person name="Bukari Y."/>
            <person name="Amoako-Attah I."/>
            <person name="Meinhardt L.W."/>
            <person name="Bailey B.A."/>
            <person name="Cohen S.P."/>
        </authorList>
    </citation>
    <scope>NUCLEOTIDE SEQUENCE [LARGE SCALE GENOMIC DNA]</scope>
    <source>
        <strain evidence="2 3">GH-12</strain>
    </source>
</reference>
<dbReference type="AlphaFoldDB" id="A0AAW0E6Z2"/>
<proteinExistence type="predicted"/>
<evidence type="ECO:0000256" key="1">
    <source>
        <dbReference type="SAM" id="Coils"/>
    </source>
</evidence>
<dbReference type="EMBL" id="JAYKXP010000002">
    <property type="protein sequence ID" value="KAK7060760.1"/>
    <property type="molecule type" value="Genomic_DNA"/>
</dbReference>
<evidence type="ECO:0000313" key="3">
    <source>
        <dbReference type="Proteomes" id="UP001383192"/>
    </source>
</evidence>
<comment type="caution">
    <text evidence="2">The sequence shown here is derived from an EMBL/GenBank/DDBJ whole genome shotgun (WGS) entry which is preliminary data.</text>
</comment>
<name>A0AAW0E6Z2_9AGAR</name>
<feature type="coiled-coil region" evidence="1">
    <location>
        <begin position="17"/>
        <end position="44"/>
    </location>
</feature>
<accession>A0AAW0E6Z2</accession>
<evidence type="ECO:0000313" key="2">
    <source>
        <dbReference type="EMBL" id="KAK7060760.1"/>
    </source>
</evidence>
<organism evidence="2 3">
    <name type="scientific">Paramarasmius palmivorus</name>
    <dbReference type="NCBI Taxonomy" id="297713"/>
    <lineage>
        <taxon>Eukaryota</taxon>
        <taxon>Fungi</taxon>
        <taxon>Dikarya</taxon>
        <taxon>Basidiomycota</taxon>
        <taxon>Agaricomycotina</taxon>
        <taxon>Agaricomycetes</taxon>
        <taxon>Agaricomycetidae</taxon>
        <taxon>Agaricales</taxon>
        <taxon>Marasmiineae</taxon>
        <taxon>Marasmiaceae</taxon>
        <taxon>Paramarasmius</taxon>
    </lineage>
</organism>
<dbReference type="Proteomes" id="UP001383192">
    <property type="component" value="Unassembled WGS sequence"/>
</dbReference>
<keyword evidence="1" id="KW-0175">Coiled coil</keyword>